<dbReference type="EMBL" id="MJBS01000043">
    <property type="protein sequence ID" value="OHE98729.1"/>
    <property type="molecule type" value="Genomic_DNA"/>
</dbReference>
<evidence type="ECO:0000313" key="3">
    <source>
        <dbReference type="Proteomes" id="UP000176998"/>
    </source>
</evidence>
<dbReference type="OrthoDB" id="10387939at2759"/>
<name>A0A1G4BBG7_9PEZI</name>
<dbReference type="AlphaFoldDB" id="A0A1G4BBG7"/>
<dbReference type="GeneID" id="34559147"/>
<comment type="caution">
    <text evidence="2">The sequence shown here is derived from an EMBL/GenBank/DDBJ whole genome shotgun (WGS) entry which is preliminary data.</text>
</comment>
<keyword evidence="3" id="KW-1185">Reference proteome</keyword>
<reference evidence="2 3" key="1">
    <citation type="submission" date="2016-09" db="EMBL/GenBank/DDBJ databases">
        <authorList>
            <person name="Capua I."/>
            <person name="De Benedictis P."/>
            <person name="Joannis T."/>
            <person name="Lombin L.H."/>
            <person name="Cattoli G."/>
        </authorList>
    </citation>
    <scope>NUCLEOTIDE SEQUENCE [LARGE SCALE GENOMIC DNA]</scope>
    <source>
        <strain evidence="2 3">IMI 309357</strain>
    </source>
</reference>
<feature type="region of interest" description="Disordered" evidence="1">
    <location>
        <begin position="20"/>
        <end position="45"/>
    </location>
</feature>
<dbReference type="Proteomes" id="UP000176998">
    <property type="component" value="Unassembled WGS sequence"/>
</dbReference>
<evidence type="ECO:0000256" key="1">
    <source>
        <dbReference type="SAM" id="MobiDB-lite"/>
    </source>
</evidence>
<dbReference type="RefSeq" id="XP_022475878.1">
    <property type="nucleotide sequence ID" value="XM_022617637.1"/>
</dbReference>
<sequence>MANPPRKKYFCMACHKKQKQEANFPRSRPQPKPRQDREIAGTAMSAGDLYRYLPLDPNESNRSTKPCQCLSTLRCREWGYPLVFVSLAPMHPGQHICCPQLQLVSRSMSPFILLFFSSSSSTTTTPHAP</sequence>
<gene>
    <name evidence="2" type="ORF">CORC01_05995</name>
</gene>
<accession>A0A1G4BBG7</accession>
<protein>
    <submittedName>
        <fullName evidence="2">Uncharacterized protein</fullName>
    </submittedName>
</protein>
<organism evidence="2 3">
    <name type="scientific">Colletotrichum orchidophilum</name>
    <dbReference type="NCBI Taxonomy" id="1209926"/>
    <lineage>
        <taxon>Eukaryota</taxon>
        <taxon>Fungi</taxon>
        <taxon>Dikarya</taxon>
        <taxon>Ascomycota</taxon>
        <taxon>Pezizomycotina</taxon>
        <taxon>Sordariomycetes</taxon>
        <taxon>Hypocreomycetidae</taxon>
        <taxon>Glomerellales</taxon>
        <taxon>Glomerellaceae</taxon>
        <taxon>Colletotrichum</taxon>
    </lineage>
</organism>
<evidence type="ECO:0000313" key="2">
    <source>
        <dbReference type="EMBL" id="OHE98729.1"/>
    </source>
</evidence>
<proteinExistence type="predicted"/>